<sequence>MFIQCAEKTSANSENHQRFGFIPPHSLTRALMFISIKELYKGSPFTE</sequence>
<protein>
    <submittedName>
        <fullName evidence="1">Uncharacterized protein</fullName>
    </submittedName>
</protein>
<organism evidence="1">
    <name type="scientific">Anguilla anguilla</name>
    <name type="common">European freshwater eel</name>
    <name type="synonym">Muraena anguilla</name>
    <dbReference type="NCBI Taxonomy" id="7936"/>
    <lineage>
        <taxon>Eukaryota</taxon>
        <taxon>Metazoa</taxon>
        <taxon>Chordata</taxon>
        <taxon>Craniata</taxon>
        <taxon>Vertebrata</taxon>
        <taxon>Euteleostomi</taxon>
        <taxon>Actinopterygii</taxon>
        <taxon>Neopterygii</taxon>
        <taxon>Teleostei</taxon>
        <taxon>Anguilliformes</taxon>
        <taxon>Anguillidae</taxon>
        <taxon>Anguilla</taxon>
    </lineage>
</organism>
<dbReference type="EMBL" id="GBXM01092720">
    <property type="protein sequence ID" value="JAH15857.1"/>
    <property type="molecule type" value="Transcribed_RNA"/>
</dbReference>
<evidence type="ECO:0000313" key="1">
    <source>
        <dbReference type="EMBL" id="JAH15857.1"/>
    </source>
</evidence>
<reference evidence="1" key="2">
    <citation type="journal article" date="2015" name="Fish Shellfish Immunol.">
        <title>Early steps in the European eel (Anguilla anguilla)-Vibrio vulnificus interaction in the gills: Role of the RtxA13 toxin.</title>
        <authorList>
            <person name="Callol A."/>
            <person name="Pajuelo D."/>
            <person name="Ebbesson L."/>
            <person name="Teles M."/>
            <person name="MacKenzie S."/>
            <person name="Amaro C."/>
        </authorList>
    </citation>
    <scope>NUCLEOTIDE SEQUENCE</scope>
</reference>
<name>A0A0E9QHA5_ANGAN</name>
<accession>A0A0E9QHA5</accession>
<dbReference type="AlphaFoldDB" id="A0A0E9QHA5"/>
<reference evidence="1" key="1">
    <citation type="submission" date="2014-11" db="EMBL/GenBank/DDBJ databases">
        <authorList>
            <person name="Amaro Gonzalez C."/>
        </authorList>
    </citation>
    <scope>NUCLEOTIDE SEQUENCE</scope>
</reference>
<proteinExistence type="predicted"/>